<dbReference type="InterPro" id="IPR058637">
    <property type="entry name" value="YknX-like_C"/>
</dbReference>
<proteinExistence type="inferred from homology"/>
<dbReference type="Gene3D" id="2.40.50.100">
    <property type="match status" value="1"/>
</dbReference>
<dbReference type="Gene3D" id="2.40.420.20">
    <property type="match status" value="1"/>
</dbReference>
<protein>
    <submittedName>
        <fullName evidence="3">RND family efflux transporter MFP subunit</fullName>
    </submittedName>
</protein>
<comment type="similarity">
    <text evidence="1">Belongs to the membrane fusion protein (MFP) (TC 8.A.1) family.</text>
</comment>
<dbReference type="Proteomes" id="UP000247555">
    <property type="component" value="Unassembled WGS sequence"/>
</dbReference>
<dbReference type="SUPFAM" id="SSF111369">
    <property type="entry name" value="HlyD-like secretion proteins"/>
    <property type="match status" value="1"/>
</dbReference>
<evidence type="ECO:0000256" key="1">
    <source>
        <dbReference type="ARBA" id="ARBA00009477"/>
    </source>
</evidence>
<dbReference type="PANTHER" id="PTHR30469">
    <property type="entry name" value="MULTIDRUG RESISTANCE PROTEIN MDTA"/>
    <property type="match status" value="1"/>
</dbReference>
<dbReference type="GO" id="GO:0015562">
    <property type="term" value="F:efflux transmembrane transporter activity"/>
    <property type="evidence" value="ECO:0007669"/>
    <property type="project" value="TreeGrafter"/>
</dbReference>
<name>A0A318KNF5_9NEIS</name>
<keyword evidence="4" id="KW-1185">Reference proteome</keyword>
<dbReference type="Pfam" id="PF25989">
    <property type="entry name" value="YknX_C"/>
    <property type="match status" value="1"/>
</dbReference>
<dbReference type="RefSeq" id="WP_158281762.1">
    <property type="nucleotide sequence ID" value="NZ_QJKI01000007.1"/>
</dbReference>
<dbReference type="InterPro" id="IPR006143">
    <property type="entry name" value="RND_pump_MFP"/>
</dbReference>
<dbReference type="AlphaFoldDB" id="A0A318KNF5"/>
<evidence type="ECO:0000313" key="3">
    <source>
        <dbReference type="EMBL" id="PXX79321.1"/>
    </source>
</evidence>
<feature type="domain" description="YknX-like C-terminal permuted SH3-like" evidence="2">
    <location>
        <begin position="291"/>
        <end position="356"/>
    </location>
</feature>
<dbReference type="PANTHER" id="PTHR30469:SF15">
    <property type="entry name" value="HLYD FAMILY OF SECRETION PROTEINS"/>
    <property type="match status" value="1"/>
</dbReference>
<reference evidence="3 4" key="1">
    <citation type="submission" date="2018-05" db="EMBL/GenBank/DDBJ databases">
        <title>Genomic Encyclopedia of Type Strains, Phase IV (KMG-IV): sequencing the most valuable type-strain genomes for metagenomic binning, comparative biology and taxonomic classification.</title>
        <authorList>
            <person name="Goeker M."/>
        </authorList>
    </citation>
    <scope>NUCLEOTIDE SEQUENCE [LARGE SCALE GENOMIC DNA]</scope>
    <source>
        <strain evidence="3 4">DSM 29661</strain>
    </source>
</reference>
<gene>
    <name evidence="3" type="ORF">DFR34_10777</name>
</gene>
<accession>A0A318KNF5</accession>
<sequence length="358" mass="38767">MTLWPVLSRIVWPGLLALGLAGCDWLTPSVDAVPVRWYEPVQALVVAHDTGRVRALREVEIQPNESGRVQWHLPVGARVAAGDVLVRLQPDKVDLAREHAEAALAVARDQSRRTQGALAEARDSLIQAKTPEQIKQARMQLGLAQAAERDQQLALARAELALKAAGQALARTLLLAPFAGMVSDIYAGVGEKVSPALPLISLADAASLRVAVEFPLNPQLSVGLPCLLILDAHPDERLLGEIVNMTPLGASPRVSVDVQVPAHAAWPIDSPVKVQCLQRRPSIDEWRSRLVAPKHALRGEGRHRQLWKVTQNHVQRVEVEAGATHGDWVEVQGALRAGDRVVLAPSAKLTDGASVRLR</sequence>
<organism evidence="3 4">
    <name type="scientific">Rivihabitans pingtungensis</name>
    <dbReference type="NCBI Taxonomy" id="1054498"/>
    <lineage>
        <taxon>Bacteria</taxon>
        <taxon>Pseudomonadati</taxon>
        <taxon>Pseudomonadota</taxon>
        <taxon>Betaproteobacteria</taxon>
        <taxon>Neisseriales</taxon>
        <taxon>Aquaspirillaceae</taxon>
        <taxon>Rivihabitans</taxon>
    </lineage>
</organism>
<dbReference type="Gene3D" id="1.10.287.470">
    <property type="entry name" value="Helix hairpin bin"/>
    <property type="match status" value="1"/>
</dbReference>
<evidence type="ECO:0000259" key="2">
    <source>
        <dbReference type="Pfam" id="PF25989"/>
    </source>
</evidence>
<comment type="caution">
    <text evidence="3">The sequence shown here is derived from an EMBL/GenBank/DDBJ whole genome shotgun (WGS) entry which is preliminary data.</text>
</comment>
<dbReference type="NCBIfam" id="TIGR01730">
    <property type="entry name" value="RND_mfp"/>
    <property type="match status" value="1"/>
</dbReference>
<dbReference type="Gene3D" id="2.40.30.170">
    <property type="match status" value="1"/>
</dbReference>
<dbReference type="OrthoDB" id="9789643at2"/>
<evidence type="ECO:0000313" key="4">
    <source>
        <dbReference type="Proteomes" id="UP000247555"/>
    </source>
</evidence>
<dbReference type="GO" id="GO:1990281">
    <property type="term" value="C:efflux pump complex"/>
    <property type="evidence" value="ECO:0007669"/>
    <property type="project" value="TreeGrafter"/>
</dbReference>
<dbReference type="EMBL" id="QJKI01000007">
    <property type="protein sequence ID" value="PXX79321.1"/>
    <property type="molecule type" value="Genomic_DNA"/>
</dbReference>